<accession>S2JWC6</accession>
<dbReference type="NCBIfam" id="TIGR04336">
    <property type="entry name" value="AmmeMemoSam_B"/>
    <property type="match status" value="1"/>
</dbReference>
<name>S2JWC6_MUCC1</name>
<dbReference type="Pfam" id="PF01875">
    <property type="entry name" value="Memo"/>
    <property type="match status" value="1"/>
</dbReference>
<dbReference type="OMA" id="MHLPYIH"/>
<evidence type="ECO:0000313" key="2">
    <source>
        <dbReference type="EMBL" id="EPB84140.1"/>
    </source>
</evidence>
<reference evidence="3" key="1">
    <citation type="submission" date="2013-05" db="EMBL/GenBank/DDBJ databases">
        <title>The Genome sequence of Mucor circinelloides f. circinelloides 1006PhL.</title>
        <authorList>
            <consortium name="The Broad Institute Genomics Platform"/>
            <person name="Cuomo C."/>
            <person name="Earl A."/>
            <person name="Findley K."/>
            <person name="Lee S.C."/>
            <person name="Walker B."/>
            <person name="Young S."/>
            <person name="Zeng Q."/>
            <person name="Gargeya S."/>
            <person name="Fitzgerald M."/>
            <person name="Haas B."/>
            <person name="Abouelleil A."/>
            <person name="Allen A.W."/>
            <person name="Alvarado L."/>
            <person name="Arachchi H.M."/>
            <person name="Berlin A.M."/>
            <person name="Chapman S.B."/>
            <person name="Gainer-Dewar J."/>
            <person name="Goldberg J."/>
            <person name="Griggs A."/>
            <person name="Gujja S."/>
            <person name="Hansen M."/>
            <person name="Howarth C."/>
            <person name="Imamovic A."/>
            <person name="Ireland A."/>
            <person name="Larimer J."/>
            <person name="McCowan C."/>
            <person name="Murphy C."/>
            <person name="Pearson M."/>
            <person name="Poon T.W."/>
            <person name="Priest M."/>
            <person name="Roberts A."/>
            <person name="Saif S."/>
            <person name="Shea T."/>
            <person name="Sisk P."/>
            <person name="Sykes S."/>
            <person name="Wortman J."/>
            <person name="Nusbaum C."/>
            <person name="Birren B."/>
        </authorList>
    </citation>
    <scope>NUCLEOTIDE SEQUENCE [LARGE SCALE GENOMIC DNA]</scope>
    <source>
        <strain evidence="3">1006PhL</strain>
    </source>
</reference>
<evidence type="ECO:0000313" key="3">
    <source>
        <dbReference type="Proteomes" id="UP000014254"/>
    </source>
</evidence>
<dbReference type="EMBL" id="KE124048">
    <property type="protein sequence ID" value="EPB84140.1"/>
    <property type="molecule type" value="Genomic_DNA"/>
</dbReference>
<dbReference type="HAMAP" id="MF_00055">
    <property type="entry name" value="MEMO1"/>
    <property type="match status" value="1"/>
</dbReference>
<dbReference type="FunCoup" id="S2JWC6">
    <property type="interactions" value="288"/>
</dbReference>
<dbReference type="STRING" id="1220926.S2JWC6"/>
<dbReference type="InterPro" id="IPR002737">
    <property type="entry name" value="MEMO1_fam"/>
</dbReference>
<dbReference type="AlphaFoldDB" id="S2JWC6"/>
<protein>
    <submittedName>
        <fullName evidence="2">Uncharacterized protein</fullName>
    </submittedName>
</protein>
<keyword evidence="3" id="KW-1185">Reference proteome</keyword>
<sequence>MERSATHAGSWYTSDKTRLNEELEFYLEKAVKTSQEELPIKGTRAIIGPHAGFRYSGPTAAFAYKSVDTSNIKRVFLLGPSHHAYIDGCSLSKYSAYETPFGNIRLNREVIDELHDTGKFRWMNHRVDQDEHSLELHLPFIYKIFEDKIDDLSLVPILVGSISATKEKMYGQLLAKYLQDPQSLFIISSDFCHWGARFRYTYYTKSNQPGEKSIDLVSSNKNQMERPIYESIQDLDIQGIETLESLSFDKFQAYLADTQNTICGRHPIAVLMAALEALREKKQCSKQTLKCLHYDQSGQCKKYSDSSVSYASIYVHIE</sequence>
<dbReference type="Gene3D" id="3.40.830.10">
    <property type="entry name" value="LigB-like"/>
    <property type="match status" value="1"/>
</dbReference>
<proteinExistence type="inferred from homology"/>
<organism evidence="2 3">
    <name type="scientific">Mucor circinelloides f. circinelloides (strain 1006PhL)</name>
    <name type="common">Mucormycosis agent</name>
    <name type="synonym">Calyptromyces circinelloides</name>
    <dbReference type="NCBI Taxonomy" id="1220926"/>
    <lineage>
        <taxon>Eukaryota</taxon>
        <taxon>Fungi</taxon>
        <taxon>Fungi incertae sedis</taxon>
        <taxon>Mucoromycota</taxon>
        <taxon>Mucoromycotina</taxon>
        <taxon>Mucoromycetes</taxon>
        <taxon>Mucorales</taxon>
        <taxon>Mucorineae</taxon>
        <taxon>Mucoraceae</taxon>
        <taxon>Mucor</taxon>
    </lineage>
</organism>
<dbReference type="Proteomes" id="UP000014254">
    <property type="component" value="Unassembled WGS sequence"/>
</dbReference>
<dbReference type="CDD" id="cd07361">
    <property type="entry name" value="MEMO_like"/>
    <property type="match status" value="1"/>
</dbReference>
<dbReference type="VEuPathDB" id="FungiDB:HMPREF1544_09128"/>
<comment type="similarity">
    <text evidence="1">Belongs to the MEMO1 family.</text>
</comment>
<gene>
    <name evidence="2" type="ORF">HMPREF1544_09128</name>
</gene>
<evidence type="ECO:0000256" key="1">
    <source>
        <dbReference type="ARBA" id="ARBA00006315"/>
    </source>
</evidence>
<dbReference type="PANTHER" id="PTHR11060:SF0">
    <property type="entry name" value="PROTEIN MEMO1"/>
    <property type="match status" value="1"/>
</dbReference>
<dbReference type="PANTHER" id="PTHR11060">
    <property type="entry name" value="PROTEIN MEMO1"/>
    <property type="match status" value="1"/>
</dbReference>
<dbReference type="OrthoDB" id="417112at2759"/>
<dbReference type="eggNOG" id="KOG3086">
    <property type="taxonomic scope" value="Eukaryota"/>
</dbReference>
<dbReference type="InParanoid" id="S2JWC6"/>